<protein>
    <recommendedName>
        <fullName evidence="4">Integrase catalytic domain-containing protein</fullName>
    </recommendedName>
</protein>
<evidence type="ECO:0000256" key="2">
    <source>
        <dbReference type="ARBA" id="ARBA00023268"/>
    </source>
</evidence>
<dbReference type="PANTHER" id="PTHR37984">
    <property type="entry name" value="PROTEIN CBG26694"/>
    <property type="match status" value="1"/>
</dbReference>
<evidence type="ECO:0000259" key="4">
    <source>
        <dbReference type="PROSITE" id="PS50994"/>
    </source>
</evidence>
<dbReference type="Proteomes" id="UP001213000">
    <property type="component" value="Unassembled WGS sequence"/>
</dbReference>
<evidence type="ECO:0000313" key="6">
    <source>
        <dbReference type="Proteomes" id="UP001213000"/>
    </source>
</evidence>
<dbReference type="EMBL" id="JANIEX010000599">
    <property type="protein sequence ID" value="KAJ3565119.1"/>
    <property type="molecule type" value="Genomic_DNA"/>
</dbReference>
<dbReference type="SUPFAM" id="SSF53098">
    <property type="entry name" value="Ribonuclease H-like"/>
    <property type="match status" value="1"/>
</dbReference>
<dbReference type="Gene3D" id="3.30.70.270">
    <property type="match status" value="1"/>
</dbReference>
<feature type="compositionally biased region" description="Polar residues" evidence="3">
    <location>
        <begin position="309"/>
        <end position="318"/>
    </location>
</feature>
<dbReference type="PROSITE" id="PS50994">
    <property type="entry name" value="INTEGRASE"/>
    <property type="match status" value="1"/>
</dbReference>
<dbReference type="Pfam" id="PF17919">
    <property type="entry name" value="RT_RNaseH_2"/>
    <property type="match status" value="1"/>
</dbReference>
<gene>
    <name evidence="5" type="ORF">NP233_g7843</name>
</gene>
<reference evidence="5" key="1">
    <citation type="submission" date="2022-07" db="EMBL/GenBank/DDBJ databases">
        <title>Genome Sequence of Leucocoprinus birnbaumii.</title>
        <authorList>
            <person name="Buettner E."/>
        </authorList>
    </citation>
    <scope>NUCLEOTIDE SEQUENCE</scope>
    <source>
        <strain evidence="5">VT141</strain>
    </source>
</reference>
<dbReference type="InterPro" id="IPR012337">
    <property type="entry name" value="RNaseH-like_sf"/>
</dbReference>
<evidence type="ECO:0000256" key="1">
    <source>
        <dbReference type="ARBA" id="ARBA00022884"/>
    </source>
</evidence>
<name>A0AAD5VP31_9AGAR</name>
<dbReference type="GO" id="GO:0003723">
    <property type="term" value="F:RNA binding"/>
    <property type="evidence" value="ECO:0007669"/>
    <property type="project" value="UniProtKB-KW"/>
</dbReference>
<keyword evidence="1" id="KW-0694">RNA-binding</keyword>
<dbReference type="InterPro" id="IPR050951">
    <property type="entry name" value="Retrovirus_Pol_polyprotein"/>
</dbReference>
<dbReference type="InterPro" id="IPR043128">
    <property type="entry name" value="Rev_trsase/Diguanyl_cyclase"/>
</dbReference>
<keyword evidence="6" id="KW-1185">Reference proteome</keyword>
<dbReference type="InterPro" id="IPR041577">
    <property type="entry name" value="RT_RNaseH_2"/>
</dbReference>
<proteinExistence type="predicted"/>
<dbReference type="PANTHER" id="PTHR37984:SF5">
    <property type="entry name" value="PROTEIN NYNRIN-LIKE"/>
    <property type="match status" value="1"/>
</dbReference>
<evidence type="ECO:0000313" key="5">
    <source>
        <dbReference type="EMBL" id="KAJ3565119.1"/>
    </source>
</evidence>
<comment type="caution">
    <text evidence="5">The sequence shown here is derived from an EMBL/GenBank/DDBJ whole genome shotgun (WGS) entry which is preliminary data.</text>
</comment>
<dbReference type="AlphaFoldDB" id="A0AAD5VP31"/>
<dbReference type="InterPro" id="IPR036397">
    <property type="entry name" value="RNaseH_sf"/>
</dbReference>
<dbReference type="GO" id="GO:0003824">
    <property type="term" value="F:catalytic activity"/>
    <property type="evidence" value="ECO:0007669"/>
    <property type="project" value="UniProtKB-KW"/>
</dbReference>
<dbReference type="GO" id="GO:0015074">
    <property type="term" value="P:DNA integration"/>
    <property type="evidence" value="ECO:0007669"/>
    <property type="project" value="InterPro"/>
</dbReference>
<sequence length="1059" mass="117167">MSFLFPLNQEGLGKFNNPIPPILSPSLGEMGRAMSCGSGSRWADEFPEPAQKGTLFGELAAAASPMPHGVDHRSAKSAEAVQSRVTENVVAPKPELLSQKVRTTDFMFCISKVEEYQSSDVDAAGAKLVGLAEFFDKNLGYGGDKGPKWVDPRDLRVGAVLWALFQAVFKSGWDRLPIDANNLNSPLVIGALRNFLQEGPALPPADGKMDINLPESTPITPGNKGKKVWQQTPPAPSTNVPGPSRHQGAINHIPGSETKVPSTQSAKRPAAAVVSHAPPPLPVPKPKVSSSTHQCAKPEAGPQTPKVPGTNTAPMQPQGMSYASAAERSLNATRAEPVPSPRGSGVDAGKLVGMGRLFPDLEPERLEAMCHVGFGDGSDSTHVPSPTPSQGRGGETIAKNSGIRRFVWEHLQNVNRDIQRVKHAGGTFSASKSHFCVPTATVVGHLCTYEGRLPETSRVQKIIDWPLCTTLSDVRGFLGTLGTIRIFIPNFAAISRPLVRLTKKGVDFEFGEEEQAAMNTLKDLTRNSPFIRALEYSCDREVILSVDTSHIAVGYILSQLGEDQNRYPSRFGSITLNERESRNSQAKLELFGLFRALKDTKIWIIGVRNFVVEVDAKYIKGMINNPDIQPSAAINRWISAILLFHFCLRHVPGKTHGPDGLSRRPRAPEDPEIEDDYEEWIDSANSFSFSTSRNYHSPSQFSTSLYDSDWISHSNTFSIEVSNKITPVQSLLYSLHHFPHSCSTFTASTAKNLAKVPPGSPVSSPPTIPRSEKAKRRDLELNQVQAFLTNPIQPPDLTDKAFKRFIRYSANFFIQDEKLWRKDPKLKHKLDVRWFVQTCHECPIRLLHRIHIPPTVPRPITLFRKAYIDTMLMPKSNGFRYIVHACCSLSSYPEFCMLRAENARTLGTFIFEDILCRWGAIEEIVTDNGPAFVQAAEFFSQRYKINHIRISPYNSRANGPVKRRHFDVREALVKAAGGEENRWTTVAPSVFWAEQISIQKSTGYSPYYLAHGIEPLLPFNLAEATYLAPSLTKLVSTTDLIAARAIQLQKRPEDLARVK</sequence>
<organism evidence="5 6">
    <name type="scientific">Leucocoprinus birnbaumii</name>
    <dbReference type="NCBI Taxonomy" id="56174"/>
    <lineage>
        <taxon>Eukaryota</taxon>
        <taxon>Fungi</taxon>
        <taxon>Dikarya</taxon>
        <taxon>Basidiomycota</taxon>
        <taxon>Agaricomycotina</taxon>
        <taxon>Agaricomycetes</taxon>
        <taxon>Agaricomycetidae</taxon>
        <taxon>Agaricales</taxon>
        <taxon>Agaricineae</taxon>
        <taxon>Agaricaceae</taxon>
        <taxon>Leucocoprinus</taxon>
    </lineage>
</organism>
<dbReference type="InterPro" id="IPR001584">
    <property type="entry name" value="Integrase_cat-core"/>
</dbReference>
<dbReference type="InterPro" id="IPR043502">
    <property type="entry name" value="DNA/RNA_pol_sf"/>
</dbReference>
<dbReference type="SUPFAM" id="SSF56672">
    <property type="entry name" value="DNA/RNA polymerases"/>
    <property type="match status" value="1"/>
</dbReference>
<feature type="domain" description="Integrase catalytic" evidence="4">
    <location>
        <begin position="855"/>
        <end position="1014"/>
    </location>
</feature>
<evidence type="ECO:0000256" key="3">
    <source>
        <dbReference type="SAM" id="MobiDB-lite"/>
    </source>
</evidence>
<dbReference type="Gene3D" id="3.30.420.10">
    <property type="entry name" value="Ribonuclease H-like superfamily/Ribonuclease H"/>
    <property type="match status" value="1"/>
</dbReference>
<feature type="compositionally biased region" description="Polar residues" evidence="3">
    <location>
        <begin position="229"/>
        <end position="241"/>
    </location>
</feature>
<dbReference type="GO" id="GO:0005634">
    <property type="term" value="C:nucleus"/>
    <property type="evidence" value="ECO:0007669"/>
    <property type="project" value="UniProtKB-ARBA"/>
</dbReference>
<accession>A0AAD5VP31</accession>
<keyword evidence="2" id="KW-0511">Multifunctional enzyme</keyword>
<feature type="region of interest" description="Disordered" evidence="3">
    <location>
        <begin position="218"/>
        <end position="318"/>
    </location>
</feature>